<dbReference type="InterPro" id="IPR035965">
    <property type="entry name" value="PAS-like_dom_sf"/>
</dbReference>
<dbReference type="InterPro" id="IPR003594">
    <property type="entry name" value="HATPase_dom"/>
</dbReference>
<dbReference type="Proteomes" id="UP000605201">
    <property type="component" value="Unassembled WGS sequence"/>
</dbReference>
<dbReference type="EC" id="2.7.13.3" evidence="2"/>
<dbReference type="InterPro" id="IPR000014">
    <property type="entry name" value="PAS"/>
</dbReference>
<dbReference type="Pfam" id="PF00072">
    <property type="entry name" value="Response_reg"/>
    <property type="match status" value="1"/>
</dbReference>
<dbReference type="Gene3D" id="3.30.565.10">
    <property type="entry name" value="Histidine kinase-like ATPase, C-terminal domain"/>
    <property type="match status" value="1"/>
</dbReference>
<evidence type="ECO:0000313" key="9">
    <source>
        <dbReference type="EMBL" id="MBC8430669.1"/>
    </source>
</evidence>
<evidence type="ECO:0000256" key="1">
    <source>
        <dbReference type="ARBA" id="ARBA00000085"/>
    </source>
</evidence>
<dbReference type="SUPFAM" id="SSF55785">
    <property type="entry name" value="PYP-like sensor domain (PAS domain)"/>
    <property type="match status" value="2"/>
</dbReference>
<dbReference type="CDD" id="cd00075">
    <property type="entry name" value="HATPase"/>
    <property type="match status" value="1"/>
</dbReference>
<feature type="domain" description="PAS" evidence="7">
    <location>
        <begin position="37"/>
        <end position="107"/>
    </location>
</feature>
<dbReference type="InterPro" id="IPR036097">
    <property type="entry name" value="HisK_dim/P_sf"/>
</dbReference>
<dbReference type="Pfam" id="PF02518">
    <property type="entry name" value="HATPase_c"/>
    <property type="match status" value="1"/>
</dbReference>
<dbReference type="InterPro" id="IPR004358">
    <property type="entry name" value="Sig_transdc_His_kin-like_C"/>
</dbReference>
<dbReference type="Gene3D" id="1.10.287.130">
    <property type="match status" value="1"/>
</dbReference>
<dbReference type="Gene3D" id="3.30.450.20">
    <property type="entry name" value="PAS domain"/>
    <property type="match status" value="2"/>
</dbReference>
<dbReference type="EMBL" id="JACNIG010000069">
    <property type="protein sequence ID" value="MBC8430669.1"/>
    <property type="molecule type" value="Genomic_DNA"/>
</dbReference>
<dbReference type="SMART" id="SM00388">
    <property type="entry name" value="HisKA"/>
    <property type="match status" value="1"/>
</dbReference>
<reference evidence="9 10" key="1">
    <citation type="submission" date="2020-08" db="EMBL/GenBank/DDBJ databases">
        <title>Bridging the membrane lipid divide: bacteria of the FCB group superphylum have the potential to synthesize archaeal ether lipids.</title>
        <authorList>
            <person name="Villanueva L."/>
            <person name="Von Meijenfeldt F.A.B."/>
            <person name="Westbye A.B."/>
            <person name="Yadav S."/>
            <person name="Hopmans E.C."/>
            <person name="Dutilh B.E."/>
            <person name="Sinninghe Damste J.S."/>
        </authorList>
    </citation>
    <scope>NUCLEOTIDE SEQUENCE [LARGE SCALE GENOMIC DNA]</scope>
    <source>
        <strain evidence="9">NIOZ-UU17</strain>
    </source>
</reference>
<dbReference type="CDD" id="cd00130">
    <property type="entry name" value="PAS"/>
    <property type="match status" value="2"/>
</dbReference>
<dbReference type="PRINTS" id="PR00344">
    <property type="entry name" value="BCTRLSENSOR"/>
</dbReference>
<evidence type="ECO:0000256" key="2">
    <source>
        <dbReference type="ARBA" id="ARBA00012438"/>
    </source>
</evidence>
<evidence type="ECO:0000259" key="7">
    <source>
        <dbReference type="PROSITE" id="PS50112"/>
    </source>
</evidence>
<accession>A0A8J6TJ92</accession>
<dbReference type="GO" id="GO:0000155">
    <property type="term" value="F:phosphorelay sensor kinase activity"/>
    <property type="evidence" value="ECO:0007669"/>
    <property type="project" value="InterPro"/>
</dbReference>
<dbReference type="PROSITE" id="PS50110">
    <property type="entry name" value="RESPONSE_REGULATORY"/>
    <property type="match status" value="1"/>
</dbReference>
<dbReference type="PROSITE" id="PS50109">
    <property type="entry name" value="HIS_KIN"/>
    <property type="match status" value="1"/>
</dbReference>
<dbReference type="NCBIfam" id="TIGR00229">
    <property type="entry name" value="sensory_box"/>
    <property type="match status" value="2"/>
</dbReference>
<comment type="caution">
    <text evidence="9">The sequence shown here is derived from an EMBL/GenBank/DDBJ whole genome shotgun (WGS) entry which is preliminary data.</text>
</comment>
<evidence type="ECO:0000313" key="10">
    <source>
        <dbReference type="Proteomes" id="UP000605201"/>
    </source>
</evidence>
<dbReference type="Pfam" id="PF08448">
    <property type="entry name" value="PAS_4"/>
    <property type="match status" value="1"/>
</dbReference>
<feature type="domain" description="PAC" evidence="8">
    <location>
        <begin position="223"/>
        <end position="275"/>
    </location>
</feature>
<feature type="domain" description="Histidine kinase" evidence="5">
    <location>
        <begin position="288"/>
        <end position="511"/>
    </location>
</feature>
<dbReference type="SUPFAM" id="SSF47384">
    <property type="entry name" value="Homodimeric domain of signal transducing histidine kinase"/>
    <property type="match status" value="1"/>
</dbReference>
<dbReference type="InterPro" id="IPR000700">
    <property type="entry name" value="PAS-assoc_C"/>
</dbReference>
<protein>
    <recommendedName>
        <fullName evidence="2">histidine kinase</fullName>
        <ecNumber evidence="2">2.7.13.3</ecNumber>
    </recommendedName>
</protein>
<keyword evidence="3 4" id="KW-0597">Phosphoprotein</keyword>
<dbReference type="InterPro" id="IPR011006">
    <property type="entry name" value="CheY-like_superfamily"/>
</dbReference>
<feature type="domain" description="Response regulatory" evidence="6">
    <location>
        <begin position="534"/>
        <end position="654"/>
    </location>
</feature>
<dbReference type="Pfam" id="PF13426">
    <property type="entry name" value="PAS_9"/>
    <property type="match status" value="1"/>
</dbReference>
<dbReference type="AlphaFoldDB" id="A0A8J6TJ92"/>
<dbReference type="SMART" id="SM00091">
    <property type="entry name" value="PAS"/>
    <property type="match status" value="2"/>
</dbReference>
<dbReference type="PROSITE" id="PS50112">
    <property type="entry name" value="PAS"/>
    <property type="match status" value="1"/>
</dbReference>
<dbReference type="SMART" id="SM00387">
    <property type="entry name" value="HATPase_c"/>
    <property type="match status" value="1"/>
</dbReference>
<dbReference type="PANTHER" id="PTHR43065">
    <property type="entry name" value="SENSOR HISTIDINE KINASE"/>
    <property type="match status" value="1"/>
</dbReference>
<evidence type="ECO:0000259" key="8">
    <source>
        <dbReference type="PROSITE" id="PS50113"/>
    </source>
</evidence>
<dbReference type="SUPFAM" id="SSF52172">
    <property type="entry name" value="CheY-like"/>
    <property type="match status" value="1"/>
</dbReference>
<dbReference type="InterPro" id="IPR013656">
    <property type="entry name" value="PAS_4"/>
</dbReference>
<evidence type="ECO:0000259" key="5">
    <source>
        <dbReference type="PROSITE" id="PS50109"/>
    </source>
</evidence>
<comment type="catalytic activity">
    <reaction evidence="1">
        <text>ATP + protein L-histidine = ADP + protein N-phospho-L-histidine.</text>
        <dbReference type="EC" id="2.7.13.3"/>
    </reaction>
</comment>
<dbReference type="SMART" id="SM00448">
    <property type="entry name" value="REC"/>
    <property type="match status" value="1"/>
</dbReference>
<dbReference type="CDD" id="cd00082">
    <property type="entry name" value="HisKA"/>
    <property type="match status" value="1"/>
</dbReference>
<dbReference type="InterPro" id="IPR036890">
    <property type="entry name" value="HATPase_C_sf"/>
</dbReference>
<dbReference type="Pfam" id="PF00512">
    <property type="entry name" value="HisKA"/>
    <property type="match status" value="1"/>
</dbReference>
<gene>
    <name evidence="9" type="ORF">H8D96_01995</name>
</gene>
<feature type="modified residue" description="4-aspartylphosphate" evidence="4">
    <location>
        <position position="588"/>
    </location>
</feature>
<name>A0A8J6TJ92_9BACT</name>
<organism evidence="9 10">
    <name type="scientific">Candidatus Desulfatibia vada</name>
    <dbReference type="NCBI Taxonomy" id="2841696"/>
    <lineage>
        <taxon>Bacteria</taxon>
        <taxon>Pseudomonadati</taxon>
        <taxon>Thermodesulfobacteriota</taxon>
        <taxon>Desulfobacteria</taxon>
        <taxon>Desulfobacterales</taxon>
        <taxon>Desulfobacterales incertae sedis</taxon>
        <taxon>Candidatus Desulfatibia</taxon>
    </lineage>
</organism>
<dbReference type="InterPro" id="IPR001789">
    <property type="entry name" value="Sig_transdc_resp-reg_receiver"/>
</dbReference>
<sequence length="655" mass="73852">MGQKPTYDELQQKIKELEKEAFERKLMEQTLHFAQFAIDRSADAAFWMGPDARFVYVNEAACRTLGYTRDELIKMTVHDIDPDFTQEVWPDHWAEVKRKGSFVIESHHRTKDGRIFPVEISANYLEFGGKEYNCAFARDISKRKQIEKAMQLSRREWVSTFDSMSDWVSLIDPKYRILRSNRSGEKFVSVPLGEMIGQTCYNLVHGIEEPIPGCPLHKMLQTHQREVADLHVQEGNRWLRITVDPVKDEDGNLVKAVHIVRDITGLKKMEDERLKSMKLESVGILAGGIAHDFNNLLSVIMGNLSLAEDDLKPEVGVSEYLKEAEKASLRAQELTKQLITFSQGGLPIKKIGPIGDLLKESTKFVLSDSNVKHDFLIPHDLWLIDFDLDQMKHVVRNLIVNAVESMPDGGSIKVKAENFSISSDTVVKGLVLSEGEYVKIAIKDQGVGIPAEQLSLIFDPYFSTKEMGPEKGMGLGLATAYSIINKHKGHVIVESEEGVGTTFTIYLPVYEKEIEEIKPVETIQPEKPAIRTGRILLMDDEKMIRNLAEQMLNRFGYDVELAKDGAEAIELYKKAMDSGKTYDAVILDLTVKGKMGGKDAVKKLLEIDPQVKAVVSSGYSNDPVMTDFRRYGFIGVLPKPYTMKNLLEALDSVHP</sequence>
<dbReference type="PANTHER" id="PTHR43065:SF42">
    <property type="entry name" value="TWO-COMPONENT SENSOR PPRA"/>
    <property type="match status" value="1"/>
</dbReference>
<dbReference type="InterPro" id="IPR005467">
    <property type="entry name" value="His_kinase_dom"/>
</dbReference>
<proteinExistence type="predicted"/>
<evidence type="ECO:0000256" key="4">
    <source>
        <dbReference type="PROSITE-ProRule" id="PRU00169"/>
    </source>
</evidence>
<evidence type="ECO:0000256" key="3">
    <source>
        <dbReference type="ARBA" id="ARBA00022553"/>
    </source>
</evidence>
<dbReference type="SUPFAM" id="SSF55874">
    <property type="entry name" value="ATPase domain of HSP90 chaperone/DNA topoisomerase II/histidine kinase"/>
    <property type="match status" value="1"/>
</dbReference>
<dbReference type="InterPro" id="IPR003661">
    <property type="entry name" value="HisK_dim/P_dom"/>
</dbReference>
<dbReference type="Gene3D" id="3.40.50.2300">
    <property type="match status" value="1"/>
</dbReference>
<evidence type="ECO:0000259" key="6">
    <source>
        <dbReference type="PROSITE" id="PS50110"/>
    </source>
</evidence>
<dbReference type="PROSITE" id="PS50113">
    <property type="entry name" value="PAC"/>
    <property type="match status" value="1"/>
</dbReference>